<gene>
    <name evidence="1" type="ORF">BDY19DRAFT_915526</name>
</gene>
<keyword evidence="1" id="KW-0378">Hydrolase</keyword>
<reference evidence="1" key="1">
    <citation type="journal article" date="2021" name="Environ. Microbiol.">
        <title>Gene family expansions and transcriptome signatures uncover fungal adaptations to wood decay.</title>
        <authorList>
            <person name="Hage H."/>
            <person name="Miyauchi S."/>
            <person name="Viragh M."/>
            <person name="Drula E."/>
            <person name="Min B."/>
            <person name="Chaduli D."/>
            <person name="Navarro D."/>
            <person name="Favel A."/>
            <person name="Norest M."/>
            <person name="Lesage-Meessen L."/>
            <person name="Balint B."/>
            <person name="Merenyi Z."/>
            <person name="de Eugenio L."/>
            <person name="Morin E."/>
            <person name="Martinez A.T."/>
            <person name="Baldrian P."/>
            <person name="Stursova M."/>
            <person name="Martinez M.J."/>
            <person name="Novotny C."/>
            <person name="Magnuson J.K."/>
            <person name="Spatafora J.W."/>
            <person name="Maurice S."/>
            <person name="Pangilinan J."/>
            <person name="Andreopoulos W."/>
            <person name="LaButti K."/>
            <person name="Hundley H."/>
            <person name="Na H."/>
            <person name="Kuo A."/>
            <person name="Barry K."/>
            <person name="Lipzen A."/>
            <person name="Henrissat B."/>
            <person name="Riley R."/>
            <person name="Ahrendt S."/>
            <person name="Nagy L.G."/>
            <person name="Grigoriev I.V."/>
            <person name="Martin F."/>
            <person name="Rosso M.N."/>
        </authorList>
    </citation>
    <scope>NUCLEOTIDE SEQUENCE</scope>
    <source>
        <strain evidence="1">CBS 384.51</strain>
    </source>
</reference>
<dbReference type="Proteomes" id="UP001055072">
    <property type="component" value="Unassembled WGS sequence"/>
</dbReference>
<evidence type="ECO:0000313" key="1">
    <source>
        <dbReference type="EMBL" id="KAI0094953.1"/>
    </source>
</evidence>
<comment type="caution">
    <text evidence="1">The sequence shown here is derived from an EMBL/GenBank/DDBJ whole genome shotgun (WGS) entry which is preliminary data.</text>
</comment>
<evidence type="ECO:0000313" key="2">
    <source>
        <dbReference type="Proteomes" id="UP001055072"/>
    </source>
</evidence>
<proteinExistence type="predicted"/>
<keyword evidence="2" id="KW-1185">Reference proteome</keyword>
<protein>
    <submittedName>
        <fullName evidence="1">P-loop containing nucleoside triphosphate hydrolase protein</fullName>
    </submittedName>
</protein>
<sequence length="596" mass="65043">MRSRRFDQTRMSMNSLLRSVTFARKTRWPRLPQTCRLYSTQMISRGASFETIGVDRLVVHALRKAFPNIKNPTAAQIRLIPAILQGKDILLKGKTGTGKSFGLVLALLNQERKRRPPTCHTNSSSPPSYSITSVVITPHRDLAYQFMHWIGSILDMTPDPVSLTSVAQVLLRNANVAISEQVQEIRSASPQILIATPQALLEAMNHNLNPLDLQGVSTVVVDEADYLLETIPVGTDKYKRIKIEKNLLRHPSPTRQILNLIYGSKRKTSYGLKRLANQKASTQVFQPRPQLVLSSATLGSSFRGSILNEGWLTARFGDLVKVGEGQRGESVANATLGGSSIVHCALVVSDNGEVSNIPSAITRGDTPAVASASERAEEDVTLADQIPLAIDPAVEGISEIEMNEFASQPSPFSQVVLEAIAAAFAFDVPRVALLVLPADASVRRAVFDLRLLGVNAHGLDVLDTARGGAYLLQHGTQAEANPTLLVSTLATTRGLDLPDLTHVFILGVPEALKADTYLHVAGRVGRFGKPGKVIAVLEARSQVARKSKDKAAYKDEPKWMKNIYRAIDVTPTKLEYFGDAEGQERKHEQSPLTSSH</sequence>
<accession>A0ACB8UKR2</accession>
<dbReference type="EMBL" id="MU274900">
    <property type="protein sequence ID" value="KAI0094953.1"/>
    <property type="molecule type" value="Genomic_DNA"/>
</dbReference>
<organism evidence="1 2">
    <name type="scientific">Irpex rosettiformis</name>
    <dbReference type="NCBI Taxonomy" id="378272"/>
    <lineage>
        <taxon>Eukaryota</taxon>
        <taxon>Fungi</taxon>
        <taxon>Dikarya</taxon>
        <taxon>Basidiomycota</taxon>
        <taxon>Agaricomycotina</taxon>
        <taxon>Agaricomycetes</taxon>
        <taxon>Polyporales</taxon>
        <taxon>Irpicaceae</taxon>
        <taxon>Irpex</taxon>
    </lineage>
</organism>
<name>A0ACB8UKR2_9APHY</name>